<dbReference type="Proteomes" id="UP000224634">
    <property type="component" value="Unassembled WGS sequence"/>
</dbReference>
<dbReference type="Pfam" id="PF00144">
    <property type="entry name" value="Beta-lactamase"/>
    <property type="match status" value="1"/>
</dbReference>
<feature type="domain" description="Beta-lactamase-related" evidence="1">
    <location>
        <begin position="24"/>
        <end position="384"/>
    </location>
</feature>
<protein>
    <recommendedName>
        <fullName evidence="1">Beta-lactamase-related domain-containing protein</fullName>
    </recommendedName>
</protein>
<evidence type="ECO:0000313" key="3">
    <source>
        <dbReference type="Proteomes" id="UP000224634"/>
    </source>
</evidence>
<dbReference type="AlphaFoldDB" id="A0A2B7Z0E0"/>
<evidence type="ECO:0000259" key="1">
    <source>
        <dbReference type="Pfam" id="PF00144"/>
    </source>
</evidence>
<comment type="caution">
    <text evidence="2">The sequence shown here is derived from an EMBL/GenBank/DDBJ whole genome shotgun (WGS) entry which is preliminary data.</text>
</comment>
<dbReference type="PANTHER" id="PTHR43283">
    <property type="entry name" value="BETA-LACTAMASE-RELATED"/>
    <property type="match status" value="1"/>
</dbReference>
<dbReference type="InterPro" id="IPR001466">
    <property type="entry name" value="Beta-lactam-related"/>
</dbReference>
<name>A0A2B7Z0E0_POLH7</name>
<evidence type="ECO:0000313" key="2">
    <source>
        <dbReference type="EMBL" id="PGH26542.1"/>
    </source>
</evidence>
<proteinExistence type="predicted"/>
<dbReference type="OrthoDB" id="428260at2759"/>
<keyword evidence="3" id="KW-1185">Reference proteome</keyword>
<dbReference type="InterPro" id="IPR050789">
    <property type="entry name" value="Diverse_Enzym_Activities"/>
</dbReference>
<dbReference type="SUPFAM" id="SSF56601">
    <property type="entry name" value="beta-lactamase/transpeptidase-like"/>
    <property type="match status" value="1"/>
</dbReference>
<dbReference type="InterPro" id="IPR012338">
    <property type="entry name" value="Beta-lactam/transpept-like"/>
</dbReference>
<reference evidence="2 3" key="1">
    <citation type="submission" date="2017-10" db="EMBL/GenBank/DDBJ databases">
        <title>Comparative genomics in systemic dimorphic fungi from Ajellomycetaceae.</title>
        <authorList>
            <person name="Munoz J.F."/>
            <person name="Mcewen J.G."/>
            <person name="Clay O.K."/>
            <person name="Cuomo C.A."/>
        </authorList>
    </citation>
    <scope>NUCLEOTIDE SEQUENCE [LARGE SCALE GENOMIC DNA]</scope>
    <source>
        <strain evidence="2 3">UAMH7299</strain>
    </source>
</reference>
<organism evidence="2 3">
    <name type="scientific">Polytolypa hystricis (strain UAMH7299)</name>
    <dbReference type="NCBI Taxonomy" id="1447883"/>
    <lineage>
        <taxon>Eukaryota</taxon>
        <taxon>Fungi</taxon>
        <taxon>Dikarya</taxon>
        <taxon>Ascomycota</taxon>
        <taxon>Pezizomycotina</taxon>
        <taxon>Eurotiomycetes</taxon>
        <taxon>Eurotiomycetidae</taxon>
        <taxon>Onygenales</taxon>
        <taxon>Onygenales incertae sedis</taxon>
        <taxon>Polytolypa</taxon>
    </lineage>
</organism>
<dbReference type="PANTHER" id="PTHR43283:SF3">
    <property type="entry name" value="BETA-LACTAMASE FAMILY PROTEIN (AFU_ORTHOLOGUE AFUA_5G07500)"/>
    <property type="match status" value="1"/>
</dbReference>
<dbReference type="Gene3D" id="3.40.710.10">
    <property type="entry name" value="DD-peptidase/beta-lactamase superfamily"/>
    <property type="match status" value="1"/>
</dbReference>
<dbReference type="STRING" id="1447883.A0A2B7Z0E0"/>
<sequence length="405" mass="44382">MATLSAEALNTLRQRVDTACVDQENGLPGTVVVVVGKDGKEKFAHAAGKRGYGSSEPMTLDNIFWIASCTKMIVGIACMQLVEKGTLALDDVAQVEKLCPELKEVKVLQKDGTLVEKKRGITLRMLLSHTAGFGYTFFNEKLRDYSKPTGYDEFSGHIYDIRQPLVNQPGEGWEYGLNIDWAGIVLERATGLLLNDYIQQNVLEPLGLKNISMIPTASMKSKLAYMNQRAPNGQLSPRDHPLHRPLVVDRPEETFHSGGAGAFAKPQEYCQILATLLNDGTSPTTGKTILRKDTVDEMFRNQISDFPNFAAQGIPPAKSDLTNPIPHLYPSSTPQGWGLTFMLTGGATGRSPGTGHWAGLPNLWWWCDREKGVAGMICTQVLPFADAQVLGLWVDVESAVYKGLS</sequence>
<accession>A0A2B7Z0E0</accession>
<gene>
    <name evidence="2" type="ORF">AJ80_01856</name>
</gene>
<dbReference type="EMBL" id="PDNA01000016">
    <property type="protein sequence ID" value="PGH26542.1"/>
    <property type="molecule type" value="Genomic_DNA"/>
</dbReference>